<dbReference type="AlphaFoldDB" id="A0A1C3RK05"/>
<gene>
    <name evidence="1" type="ORF">MTBPR1_60121</name>
</gene>
<sequence>MVSVLPLLHFGLWAENILLKKSLILTTVLAVGGLSFSQAMADTMKPAVAGVNGKVDIQGGSVGREGSAAVGGSLSAPVGHSYGVQFDGGLNTSPSSHSGGLAGHFFRRDPDAYLAGLTSMWIRVDGRDLWRNGLETEIYVDDFTFSGSLGLQNGYSRSTGYAGLDAGFYINDDLLVSGGVAGYSNYRSVYISSEWRPMKDSSLSLFGNIGAGNQNGGFATIGLRFSFGAGNITLKKQHREYDPPNILTGFTSGSSGGGAVVNQIINKIEKPQVASTPAPS</sequence>
<keyword evidence="2" id="KW-1185">Reference proteome</keyword>
<protein>
    <submittedName>
        <fullName evidence="1">Uncharacterized protein</fullName>
    </submittedName>
</protein>
<proteinExistence type="predicted"/>
<evidence type="ECO:0000313" key="2">
    <source>
        <dbReference type="Proteomes" id="UP000231658"/>
    </source>
</evidence>
<name>A0A1C3RK05_9PROT</name>
<organism evidence="1 2">
    <name type="scientific">Candidatus Terasakiella magnetica</name>
    <dbReference type="NCBI Taxonomy" id="1867952"/>
    <lineage>
        <taxon>Bacteria</taxon>
        <taxon>Pseudomonadati</taxon>
        <taxon>Pseudomonadota</taxon>
        <taxon>Alphaproteobacteria</taxon>
        <taxon>Rhodospirillales</taxon>
        <taxon>Terasakiellaceae</taxon>
        <taxon>Terasakiella</taxon>
    </lineage>
</organism>
<accession>A0A1C3RK05</accession>
<dbReference type="STRING" id="1867952.MTBPR1_60121"/>
<dbReference type="EMBL" id="FLYE01000045">
    <property type="protein sequence ID" value="SCA57608.1"/>
    <property type="molecule type" value="Genomic_DNA"/>
</dbReference>
<dbReference type="Proteomes" id="UP000231658">
    <property type="component" value="Unassembled WGS sequence"/>
</dbReference>
<reference evidence="1 2" key="1">
    <citation type="submission" date="2016-07" db="EMBL/GenBank/DDBJ databases">
        <authorList>
            <person name="Lefevre C.T."/>
        </authorList>
    </citation>
    <scope>NUCLEOTIDE SEQUENCE [LARGE SCALE GENOMIC DNA]</scope>
    <source>
        <strain evidence="1">PR1</strain>
    </source>
</reference>
<evidence type="ECO:0000313" key="1">
    <source>
        <dbReference type="EMBL" id="SCA57608.1"/>
    </source>
</evidence>